<evidence type="ECO:0000313" key="2">
    <source>
        <dbReference type="EMBL" id="MBM2411873.1"/>
    </source>
</evidence>
<keyword evidence="5" id="KW-1185">Reference proteome</keyword>
<evidence type="ECO:0000313" key="5">
    <source>
        <dbReference type="Proteomes" id="UP000809440"/>
    </source>
</evidence>
<comment type="caution">
    <text evidence="2">The sequence shown here is derived from an EMBL/GenBank/DDBJ whole genome shotgun (WGS) entry which is preliminary data.</text>
</comment>
<gene>
    <name evidence="2" type="ORF">JQX41_06150</name>
    <name evidence="3" type="ORF">JQX48_06150</name>
</gene>
<evidence type="ECO:0000313" key="3">
    <source>
        <dbReference type="EMBL" id="MBM2416540.1"/>
    </source>
</evidence>
<reference evidence="2 5" key="1">
    <citation type="submission" date="2021-01" db="EMBL/GenBank/DDBJ databases">
        <title>Diatom-associated Roseobacters Show Island Model of Population Structure.</title>
        <authorList>
            <person name="Qu L."/>
            <person name="Feng X."/>
            <person name="Chen Y."/>
            <person name="Li L."/>
            <person name="Wang X."/>
            <person name="Hu Z."/>
            <person name="Wang H."/>
            <person name="Luo H."/>
        </authorList>
    </citation>
    <scope>NUCLEOTIDE SEQUENCE</scope>
    <source>
        <strain evidence="3 5">CC28-63</strain>
        <strain evidence="2">CC28-69</strain>
    </source>
</reference>
<accession>A0A9Q2NTH4</accession>
<sequence>MFTRITHLTKPNTATPPRITDARGGDPTVESLDLSQPYPKKFKVEHWPHQIAASPHTVDPPRIADARGGDPTAESLDLSRPHPKKIKAIFNKTVALISLVQKIA</sequence>
<organism evidence="2 4">
    <name type="scientific">Marivita cryptomonadis</name>
    <dbReference type="NCBI Taxonomy" id="505252"/>
    <lineage>
        <taxon>Bacteria</taxon>
        <taxon>Pseudomonadati</taxon>
        <taxon>Pseudomonadota</taxon>
        <taxon>Alphaproteobacteria</taxon>
        <taxon>Rhodobacterales</taxon>
        <taxon>Roseobacteraceae</taxon>
        <taxon>Marivita</taxon>
    </lineage>
</organism>
<dbReference type="GeneID" id="62641415"/>
<feature type="region of interest" description="Disordered" evidence="1">
    <location>
        <begin position="1"/>
        <end position="32"/>
    </location>
</feature>
<evidence type="ECO:0000256" key="1">
    <source>
        <dbReference type="SAM" id="MobiDB-lite"/>
    </source>
</evidence>
<dbReference type="EMBL" id="JAFBXE010000003">
    <property type="protein sequence ID" value="MBM2411873.1"/>
    <property type="molecule type" value="Genomic_DNA"/>
</dbReference>
<name>A0A9Q2NTH4_9RHOB</name>
<evidence type="ECO:0000313" key="4">
    <source>
        <dbReference type="Proteomes" id="UP000755667"/>
    </source>
</evidence>
<dbReference type="EMBL" id="JAFBXF010000003">
    <property type="protein sequence ID" value="MBM2416540.1"/>
    <property type="molecule type" value="Genomic_DNA"/>
</dbReference>
<dbReference type="Proteomes" id="UP000809440">
    <property type="component" value="Unassembled WGS sequence"/>
</dbReference>
<dbReference type="Proteomes" id="UP000755667">
    <property type="component" value="Unassembled WGS sequence"/>
</dbReference>
<protein>
    <submittedName>
        <fullName evidence="2">Uncharacterized protein</fullName>
    </submittedName>
</protein>
<dbReference type="RefSeq" id="WP_085630005.1">
    <property type="nucleotide sequence ID" value="NZ_JAFBWU010000003.1"/>
</dbReference>
<dbReference type="AlphaFoldDB" id="A0A9Q2NTH4"/>
<feature type="region of interest" description="Disordered" evidence="1">
    <location>
        <begin position="52"/>
        <end position="80"/>
    </location>
</feature>
<proteinExistence type="predicted"/>